<evidence type="ECO:0000313" key="4">
    <source>
        <dbReference type="EMBL" id="CAC5387823.1"/>
    </source>
</evidence>
<dbReference type="GO" id="GO:0031640">
    <property type="term" value="P:killing of cells of another organism"/>
    <property type="evidence" value="ECO:0007669"/>
    <property type="project" value="UniProtKB-KW"/>
</dbReference>
<gene>
    <name evidence="4" type="ORF">MCOR_23107</name>
</gene>
<dbReference type="Pfam" id="PF00062">
    <property type="entry name" value="Lys"/>
    <property type="match status" value="1"/>
</dbReference>
<dbReference type="Gene3D" id="1.10.530.10">
    <property type="match status" value="2"/>
</dbReference>
<dbReference type="AlphaFoldDB" id="A0A6J8BV18"/>
<keyword evidence="2" id="KW-0081">Bacteriolytic enzyme</keyword>
<organism evidence="4 5">
    <name type="scientific">Mytilus coruscus</name>
    <name type="common">Sea mussel</name>
    <dbReference type="NCBI Taxonomy" id="42192"/>
    <lineage>
        <taxon>Eukaryota</taxon>
        <taxon>Metazoa</taxon>
        <taxon>Spiralia</taxon>
        <taxon>Lophotrochozoa</taxon>
        <taxon>Mollusca</taxon>
        <taxon>Bivalvia</taxon>
        <taxon>Autobranchia</taxon>
        <taxon>Pteriomorphia</taxon>
        <taxon>Mytilida</taxon>
        <taxon>Mytiloidea</taxon>
        <taxon>Mytilidae</taxon>
        <taxon>Mytilinae</taxon>
        <taxon>Mytilus</taxon>
    </lineage>
</organism>
<dbReference type="EMBL" id="CACVKT020004042">
    <property type="protein sequence ID" value="CAC5387823.1"/>
    <property type="molecule type" value="Genomic_DNA"/>
</dbReference>
<sequence length="159" mass="17893">MCLVKHESNFVYDVMPTNQNGSKDYGIFQFNNNYSCRKPGGTSSTICWRINTFDCANTCNCKITKVSEFKMHCLCPILLVFALVGYSYGATKTKCQVVQALRNQGVPDSDLRNSFTDSDISNDANCAVRVKNCAGFGRWYGWKDHCFNVQGSEYDYSSC</sequence>
<accession>A0A6J8BV18</accession>
<name>A0A6J8BV18_MYTCO</name>
<keyword evidence="4" id="KW-0378">Hydrolase</keyword>
<reference evidence="4 5" key="1">
    <citation type="submission" date="2020-06" db="EMBL/GenBank/DDBJ databases">
        <authorList>
            <person name="Li R."/>
            <person name="Bekaert M."/>
        </authorList>
    </citation>
    <scope>NUCLEOTIDE SEQUENCE [LARGE SCALE GENOMIC DNA]</scope>
    <source>
        <strain evidence="5">wild</strain>
    </source>
</reference>
<keyword evidence="2" id="KW-0929">Antimicrobial</keyword>
<dbReference type="Proteomes" id="UP000507470">
    <property type="component" value="Unassembled WGS sequence"/>
</dbReference>
<keyword evidence="3" id="KW-1015">Disulfide bond</keyword>
<dbReference type="InterPro" id="IPR001916">
    <property type="entry name" value="Glyco_hydro_22"/>
</dbReference>
<evidence type="ECO:0000256" key="3">
    <source>
        <dbReference type="ARBA" id="ARBA00023157"/>
    </source>
</evidence>
<dbReference type="GO" id="GO:0003796">
    <property type="term" value="F:lysozyme activity"/>
    <property type="evidence" value="ECO:0007669"/>
    <property type="project" value="UniProtKB-EC"/>
</dbReference>
<keyword evidence="5" id="KW-1185">Reference proteome</keyword>
<evidence type="ECO:0000256" key="2">
    <source>
        <dbReference type="ARBA" id="ARBA00022638"/>
    </source>
</evidence>
<evidence type="ECO:0000313" key="5">
    <source>
        <dbReference type="Proteomes" id="UP000507470"/>
    </source>
</evidence>
<dbReference type="InterPro" id="IPR023346">
    <property type="entry name" value="Lysozyme-like_dom_sf"/>
</dbReference>
<dbReference type="GO" id="GO:0042742">
    <property type="term" value="P:defense response to bacterium"/>
    <property type="evidence" value="ECO:0007669"/>
    <property type="project" value="UniProtKB-KW"/>
</dbReference>
<protein>
    <recommendedName>
        <fullName evidence="1">lysozyme</fullName>
        <ecNumber evidence="1">3.2.1.17</ecNumber>
    </recommendedName>
</protein>
<dbReference type="PANTHER" id="PTHR11407:SF63">
    <property type="entry name" value="LYSOZYME C"/>
    <property type="match status" value="1"/>
</dbReference>
<proteinExistence type="predicted"/>
<dbReference type="SUPFAM" id="SSF53955">
    <property type="entry name" value="Lysozyme-like"/>
    <property type="match status" value="2"/>
</dbReference>
<dbReference type="PANTHER" id="PTHR11407">
    <property type="entry name" value="LYSOZYME C"/>
    <property type="match status" value="1"/>
</dbReference>
<evidence type="ECO:0000256" key="1">
    <source>
        <dbReference type="ARBA" id="ARBA00012732"/>
    </source>
</evidence>
<dbReference type="OrthoDB" id="17373at2759"/>
<dbReference type="EC" id="3.2.1.17" evidence="1"/>
<keyword evidence="4" id="KW-0326">Glycosidase</keyword>
<dbReference type="PROSITE" id="PS51348">
    <property type="entry name" value="GLYCOSYL_HYDROL_F22_2"/>
    <property type="match status" value="1"/>
</dbReference>